<name>A0AAV8ARQ6_9POAL</name>
<dbReference type="Proteomes" id="UP001140206">
    <property type="component" value="Chromosome 1"/>
</dbReference>
<proteinExistence type="predicted"/>
<feature type="domain" description="C2" evidence="1">
    <location>
        <begin position="1"/>
        <end position="126"/>
    </location>
</feature>
<dbReference type="PANTHER" id="PTHR35503:SF2">
    <property type="entry name" value="OS04G0455700 PROTEIN"/>
    <property type="match status" value="1"/>
</dbReference>
<dbReference type="AlphaFoldDB" id="A0AAV8ARQ6"/>
<dbReference type="SUPFAM" id="SSF49562">
    <property type="entry name" value="C2 domain (Calcium/lipid-binding domain, CaLB)"/>
    <property type="match status" value="1"/>
</dbReference>
<dbReference type="PROSITE" id="PS50004">
    <property type="entry name" value="C2"/>
    <property type="match status" value="1"/>
</dbReference>
<dbReference type="InterPro" id="IPR000008">
    <property type="entry name" value="C2_dom"/>
</dbReference>
<evidence type="ECO:0000313" key="2">
    <source>
        <dbReference type="EMBL" id="KAJ4733305.1"/>
    </source>
</evidence>
<evidence type="ECO:0000259" key="1">
    <source>
        <dbReference type="PROSITE" id="PS50004"/>
    </source>
</evidence>
<protein>
    <recommendedName>
        <fullName evidence="1">C2 domain-containing protein</fullName>
    </recommendedName>
</protein>
<organism evidence="2 4">
    <name type="scientific">Rhynchospora pubera</name>
    <dbReference type="NCBI Taxonomy" id="906938"/>
    <lineage>
        <taxon>Eukaryota</taxon>
        <taxon>Viridiplantae</taxon>
        <taxon>Streptophyta</taxon>
        <taxon>Embryophyta</taxon>
        <taxon>Tracheophyta</taxon>
        <taxon>Spermatophyta</taxon>
        <taxon>Magnoliopsida</taxon>
        <taxon>Liliopsida</taxon>
        <taxon>Poales</taxon>
        <taxon>Cyperaceae</taxon>
        <taxon>Cyperoideae</taxon>
        <taxon>Rhynchosporeae</taxon>
        <taxon>Rhynchospora</taxon>
    </lineage>
</organism>
<accession>A0AAV8ARQ6</accession>
<gene>
    <name evidence="2" type="ORF">LUZ62_002752</name>
    <name evidence="3" type="ORF">LUZ62_030564</name>
</gene>
<keyword evidence="4" id="KW-1185">Reference proteome</keyword>
<dbReference type="Gene3D" id="2.60.40.150">
    <property type="entry name" value="C2 domain"/>
    <property type="match status" value="1"/>
</dbReference>
<comment type="caution">
    <text evidence="2">The sequence shown here is derived from an EMBL/GenBank/DDBJ whole genome shotgun (WGS) entry which is preliminary data.</text>
</comment>
<dbReference type="EMBL" id="JAMFTS010000001">
    <property type="protein sequence ID" value="KAJ4817998.1"/>
    <property type="molecule type" value="Genomic_DNA"/>
</dbReference>
<dbReference type="InterPro" id="IPR035892">
    <property type="entry name" value="C2_domain_sf"/>
</dbReference>
<evidence type="ECO:0000313" key="3">
    <source>
        <dbReference type="EMBL" id="KAJ4817998.1"/>
    </source>
</evidence>
<evidence type="ECO:0000313" key="4">
    <source>
        <dbReference type="Proteomes" id="UP001140206"/>
    </source>
</evidence>
<reference evidence="2" key="1">
    <citation type="submission" date="2022-08" db="EMBL/GenBank/DDBJ databases">
        <authorList>
            <person name="Marques A."/>
        </authorList>
    </citation>
    <scope>NUCLEOTIDE SEQUENCE</scope>
    <source>
        <strain evidence="2">RhyPub2mFocal</strain>
        <tissue evidence="2">Leaves</tissue>
    </source>
</reference>
<dbReference type="PANTHER" id="PTHR35503">
    <property type="entry name" value="OSJNBA0006M15.15 PROTEIN"/>
    <property type="match status" value="1"/>
</dbReference>
<dbReference type="EMBL" id="JAMFTS010005617">
    <property type="protein sequence ID" value="KAJ4733305.1"/>
    <property type="molecule type" value="Genomic_DNA"/>
</dbReference>
<sequence length="186" mass="21387">MPCTYHLKFGIKIVKLQNVVDQGLDEKIFIRYHIPTFNNRKIQVDTREIQNKNNVSWDESASFECHANFDQIELVEKSNHIAFELRSRRSKQGFGGIMSKSRLLGRGEISWGNLVGSEQMKLEKWVNLSAKGLKLDEFDLPNLLVEMEVQVTRDARLNGKKKCLLTKDCDCVGCEVDIFHVETVVD</sequence>